<feature type="domain" description="MaoC-like" evidence="1">
    <location>
        <begin position="22"/>
        <end position="123"/>
    </location>
</feature>
<sequence>MSDAHGHLLPPGKYFHDDLSVGAHFRTGRITVTEAHIVAFAGLSGDFFDVHMDDDFARAQGFPGRIAHGLMGLCMVDGLKNRSDVQLQAVASLGWTEWSFKAPILPGDSIGATITVEEMRLTSAGDRGVVHLGFDVRNQNDVTVQAGRNALLMRRDNKE</sequence>
<dbReference type="CDD" id="cd03441">
    <property type="entry name" value="R_hydratase_like"/>
    <property type="match status" value="1"/>
</dbReference>
<dbReference type="InterPro" id="IPR002539">
    <property type="entry name" value="MaoC-like_dom"/>
</dbReference>
<dbReference type="AlphaFoldDB" id="A0A7C9IQ44"/>
<accession>A0A7C9IQ44</accession>
<proteinExistence type="predicted"/>
<dbReference type="InterPro" id="IPR029069">
    <property type="entry name" value="HotDog_dom_sf"/>
</dbReference>
<organism evidence="2 3">
    <name type="scientific">Kangsaoukella pontilimi</name>
    <dbReference type="NCBI Taxonomy" id="2691042"/>
    <lineage>
        <taxon>Bacteria</taxon>
        <taxon>Pseudomonadati</taxon>
        <taxon>Pseudomonadota</taxon>
        <taxon>Alphaproteobacteria</taxon>
        <taxon>Rhodobacterales</taxon>
        <taxon>Paracoccaceae</taxon>
        <taxon>Kangsaoukella</taxon>
    </lineage>
</organism>
<evidence type="ECO:0000313" key="3">
    <source>
        <dbReference type="Proteomes" id="UP000480350"/>
    </source>
</evidence>
<dbReference type="RefSeq" id="WP_160763239.1">
    <property type="nucleotide sequence ID" value="NZ_WUPT01000001.1"/>
</dbReference>
<dbReference type="Pfam" id="PF01575">
    <property type="entry name" value="MaoC_dehydratas"/>
    <property type="match status" value="1"/>
</dbReference>
<dbReference type="PANTHER" id="PTHR43664">
    <property type="entry name" value="MONOAMINE OXIDASE-RELATED"/>
    <property type="match status" value="1"/>
</dbReference>
<protein>
    <submittedName>
        <fullName evidence="2">Acyl dehydratase</fullName>
    </submittedName>
</protein>
<evidence type="ECO:0000259" key="1">
    <source>
        <dbReference type="Pfam" id="PF01575"/>
    </source>
</evidence>
<reference evidence="2 3" key="1">
    <citation type="submission" date="2019-12" db="EMBL/GenBank/DDBJ databases">
        <authorList>
            <person name="Lee S.D."/>
        </authorList>
    </citation>
    <scope>NUCLEOTIDE SEQUENCE [LARGE SCALE GENOMIC DNA]</scope>
    <source>
        <strain evidence="2 3">GH1-50</strain>
    </source>
</reference>
<reference evidence="2 3" key="2">
    <citation type="submission" date="2020-03" db="EMBL/GenBank/DDBJ databases">
        <title>Kangsaoukella pontilimi gen. nov., sp. nov., a new member of the family Rhodobacteraceae isolated from a tidal mudflat.</title>
        <authorList>
            <person name="Kim I.S."/>
        </authorList>
    </citation>
    <scope>NUCLEOTIDE SEQUENCE [LARGE SCALE GENOMIC DNA]</scope>
    <source>
        <strain evidence="2 3">GH1-50</strain>
    </source>
</reference>
<evidence type="ECO:0000313" key="2">
    <source>
        <dbReference type="EMBL" id="MXQ07363.1"/>
    </source>
</evidence>
<comment type="caution">
    <text evidence="2">The sequence shown here is derived from an EMBL/GenBank/DDBJ whole genome shotgun (WGS) entry which is preliminary data.</text>
</comment>
<dbReference type="Proteomes" id="UP000480350">
    <property type="component" value="Unassembled WGS sequence"/>
</dbReference>
<dbReference type="PANTHER" id="PTHR43664:SF1">
    <property type="entry name" value="BETA-METHYLMALYL-COA DEHYDRATASE"/>
    <property type="match status" value="1"/>
</dbReference>
<dbReference type="SUPFAM" id="SSF54637">
    <property type="entry name" value="Thioesterase/thiol ester dehydrase-isomerase"/>
    <property type="match status" value="1"/>
</dbReference>
<dbReference type="EMBL" id="WUPT01000001">
    <property type="protein sequence ID" value="MXQ07363.1"/>
    <property type="molecule type" value="Genomic_DNA"/>
</dbReference>
<dbReference type="InterPro" id="IPR052342">
    <property type="entry name" value="MCH/BMMD"/>
</dbReference>
<dbReference type="Gene3D" id="3.10.129.10">
    <property type="entry name" value="Hotdog Thioesterase"/>
    <property type="match status" value="1"/>
</dbReference>
<keyword evidence="3" id="KW-1185">Reference proteome</keyword>
<name>A0A7C9IQ44_9RHOB</name>
<gene>
    <name evidence="2" type="ORF">GQ651_05835</name>
</gene>